<evidence type="ECO:0000256" key="6">
    <source>
        <dbReference type="ARBA" id="ARBA00023098"/>
    </source>
</evidence>
<keyword evidence="16" id="KW-1185">Reference proteome</keyword>
<proteinExistence type="inferred from homology"/>
<feature type="domain" description="Phospholipid/glycerol acyltransferase" evidence="14">
    <location>
        <begin position="58"/>
        <end position="182"/>
    </location>
</feature>
<dbReference type="EMBL" id="JADGJQ010000054">
    <property type="protein sequence ID" value="KAJ3175277.1"/>
    <property type="molecule type" value="Genomic_DNA"/>
</dbReference>
<evidence type="ECO:0000256" key="5">
    <source>
        <dbReference type="ARBA" id="ARBA00022792"/>
    </source>
</evidence>
<evidence type="ECO:0000256" key="10">
    <source>
        <dbReference type="ARBA" id="ARBA00024323"/>
    </source>
</evidence>
<dbReference type="GO" id="GO:0035965">
    <property type="term" value="P:cardiolipin acyl-chain remodeling"/>
    <property type="evidence" value="ECO:0007669"/>
    <property type="project" value="TreeGrafter"/>
</dbReference>
<evidence type="ECO:0000256" key="8">
    <source>
        <dbReference type="ARBA" id="ARBA00023136"/>
    </source>
</evidence>
<dbReference type="Proteomes" id="UP001212152">
    <property type="component" value="Unassembled WGS sequence"/>
</dbReference>
<keyword evidence="9" id="KW-0012">Acyltransferase</keyword>
<dbReference type="PRINTS" id="PR00979">
    <property type="entry name" value="TAFAZZIN"/>
</dbReference>
<dbReference type="InterPro" id="IPR000872">
    <property type="entry name" value="Tafazzin"/>
</dbReference>
<organism evidence="15 16">
    <name type="scientific">Geranomyces variabilis</name>
    <dbReference type="NCBI Taxonomy" id="109894"/>
    <lineage>
        <taxon>Eukaryota</taxon>
        <taxon>Fungi</taxon>
        <taxon>Fungi incertae sedis</taxon>
        <taxon>Chytridiomycota</taxon>
        <taxon>Chytridiomycota incertae sedis</taxon>
        <taxon>Chytridiomycetes</taxon>
        <taxon>Spizellomycetales</taxon>
        <taxon>Powellomycetaceae</taxon>
        <taxon>Geranomyces</taxon>
    </lineage>
</organism>
<dbReference type="GO" id="GO:0007007">
    <property type="term" value="P:inner mitochondrial membrane organization"/>
    <property type="evidence" value="ECO:0007669"/>
    <property type="project" value="TreeGrafter"/>
</dbReference>
<evidence type="ECO:0000256" key="11">
    <source>
        <dbReference type="ARBA" id="ARBA00047906"/>
    </source>
</evidence>
<evidence type="ECO:0000256" key="1">
    <source>
        <dbReference type="ARBA" id="ARBA00004137"/>
    </source>
</evidence>
<keyword evidence="5" id="KW-0999">Mitochondrion inner membrane</keyword>
<reference evidence="15" key="1">
    <citation type="submission" date="2020-05" db="EMBL/GenBank/DDBJ databases">
        <title>Phylogenomic resolution of chytrid fungi.</title>
        <authorList>
            <person name="Stajich J.E."/>
            <person name="Amses K."/>
            <person name="Simmons R."/>
            <person name="Seto K."/>
            <person name="Myers J."/>
            <person name="Bonds A."/>
            <person name="Quandt C.A."/>
            <person name="Barry K."/>
            <person name="Liu P."/>
            <person name="Grigoriev I."/>
            <person name="Longcore J.E."/>
            <person name="James T.Y."/>
        </authorList>
    </citation>
    <scope>NUCLEOTIDE SEQUENCE</scope>
    <source>
        <strain evidence="15">JEL0379</strain>
    </source>
</reference>
<comment type="catalytic activity">
    <reaction evidence="11">
        <text>1'-[1,2-diacyl-sn-glycero-3-phospho],3'-[1-acyl-sn-glycero-3-phospho]-glycerol + a 1,2-diacyl-sn-glycero-3-phosphocholine = a cardiolipin + a 1-acyl-sn-glycero-3-phosphocholine</text>
        <dbReference type="Rhea" id="RHEA:33731"/>
        <dbReference type="ChEBI" id="CHEBI:57643"/>
        <dbReference type="ChEBI" id="CHEBI:58168"/>
        <dbReference type="ChEBI" id="CHEBI:62237"/>
        <dbReference type="ChEBI" id="CHEBI:64743"/>
    </reaction>
    <physiologicalReaction direction="left-to-right" evidence="11">
        <dbReference type="Rhea" id="RHEA:33732"/>
    </physiologicalReaction>
    <physiologicalReaction direction="right-to-left" evidence="11">
        <dbReference type="Rhea" id="RHEA:33733"/>
    </physiologicalReaction>
</comment>
<dbReference type="Pfam" id="PF01553">
    <property type="entry name" value="Acyltransferase"/>
    <property type="match status" value="1"/>
</dbReference>
<comment type="similarity">
    <text evidence="2 12">Belongs to the taffazin family.</text>
</comment>
<dbReference type="AlphaFoldDB" id="A0AAD5XNH9"/>
<evidence type="ECO:0000256" key="7">
    <source>
        <dbReference type="ARBA" id="ARBA00023128"/>
    </source>
</evidence>
<protein>
    <recommendedName>
        <fullName evidence="12">Tafazzin family protein</fullName>
    </recommendedName>
</protein>
<evidence type="ECO:0000313" key="15">
    <source>
        <dbReference type="EMBL" id="KAJ3175277.1"/>
    </source>
</evidence>
<feature type="compositionally biased region" description="Basic and acidic residues" evidence="13">
    <location>
        <begin position="269"/>
        <end position="280"/>
    </location>
</feature>
<evidence type="ECO:0000256" key="2">
    <source>
        <dbReference type="ARBA" id="ARBA00010524"/>
    </source>
</evidence>
<accession>A0AAD5XNH9</accession>
<sequence>MPPRPPLQTLNLASPKRAVIGPAAFFAKVFLNVYCKRTRTLNEQRLFRTVLDRTDRPVITVANHSSVLDDPGMWGILPWSILLHKHRMRWSLGAKEICFGTPFTSWFFGSGQVIPTVRGDGVFQPAIDVALAKLAHNGWIHIFPEGKVNQLRDQLPYRWGVGRLILESPQPPLVLPIWHRGFEAAMPEDAPDGRYYPRPGKELVVAVGEVMDFATNGVLEEANALGDEAKARAFVTAFVREKAIEAQRQAEKKIGEPDWWTTTGAVKAVNDDPPRQGDPS</sequence>
<name>A0AAD5XNH9_9FUNG</name>
<dbReference type="GO" id="GO:0047184">
    <property type="term" value="F:1-acylglycerophosphocholine O-acyltransferase activity"/>
    <property type="evidence" value="ECO:0007669"/>
    <property type="project" value="TreeGrafter"/>
</dbReference>
<dbReference type="GO" id="GO:0005741">
    <property type="term" value="C:mitochondrial outer membrane"/>
    <property type="evidence" value="ECO:0007669"/>
    <property type="project" value="UniProtKB-SubCell"/>
</dbReference>
<keyword evidence="7" id="KW-0496">Mitochondrion</keyword>
<keyword evidence="4" id="KW-1000">Mitochondrion outer membrane</keyword>
<evidence type="ECO:0000256" key="4">
    <source>
        <dbReference type="ARBA" id="ARBA00022787"/>
    </source>
</evidence>
<feature type="region of interest" description="Disordered" evidence="13">
    <location>
        <begin position="250"/>
        <end position="280"/>
    </location>
</feature>
<dbReference type="CDD" id="cd07989">
    <property type="entry name" value="LPLAT_AGPAT-like"/>
    <property type="match status" value="1"/>
</dbReference>
<evidence type="ECO:0000259" key="14">
    <source>
        <dbReference type="SMART" id="SM00563"/>
    </source>
</evidence>
<dbReference type="GO" id="GO:0005743">
    <property type="term" value="C:mitochondrial inner membrane"/>
    <property type="evidence" value="ECO:0007669"/>
    <property type="project" value="UniProtKB-SubCell"/>
</dbReference>
<dbReference type="SMART" id="SM00563">
    <property type="entry name" value="PlsC"/>
    <property type="match status" value="1"/>
</dbReference>
<evidence type="ECO:0000256" key="13">
    <source>
        <dbReference type="SAM" id="MobiDB-lite"/>
    </source>
</evidence>
<evidence type="ECO:0000256" key="12">
    <source>
        <dbReference type="RuleBase" id="RU365062"/>
    </source>
</evidence>
<gene>
    <name evidence="15" type="ORF">HDU87_006359</name>
</gene>
<dbReference type="PANTHER" id="PTHR12497:SF0">
    <property type="entry name" value="TAFAZZIN"/>
    <property type="match status" value="1"/>
</dbReference>
<keyword evidence="6" id="KW-0443">Lipid metabolism</keyword>
<evidence type="ECO:0000256" key="9">
    <source>
        <dbReference type="ARBA" id="ARBA00023315"/>
    </source>
</evidence>
<comment type="caution">
    <text evidence="15">The sequence shown here is derived from an EMBL/GenBank/DDBJ whole genome shotgun (WGS) entry which is preliminary data.</text>
</comment>
<dbReference type="PANTHER" id="PTHR12497">
    <property type="entry name" value="TAZ PROTEIN TAFAZZIN"/>
    <property type="match status" value="1"/>
</dbReference>
<dbReference type="SUPFAM" id="SSF69593">
    <property type="entry name" value="Glycerol-3-phosphate (1)-acyltransferase"/>
    <property type="match status" value="1"/>
</dbReference>
<evidence type="ECO:0000256" key="3">
    <source>
        <dbReference type="ARBA" id="ARBA00022679"/>
    </source>
</evidence>
<evidence type="ECO:0000313" key="16">
    <source>
        <dbReference type="Proteomes" id="UP001212152"/>
    </source>
</evidence>
<keyword evidence="3" id="KW-0808">Transferase</keyword>
<dbReference type="InterPro" id="IPR002123">
    <property type="entry name" value="Plipid/glycerol_acylTrfase"/>
</dbReference>
<keyword evidence="8" id="KW-0472">Membrane</keyword>
<comment type="subcellular location">
    <subcellularLocation>
        <location evidence="1">Mitochondrion inner membrane</location>
        <topology evidence="1">Peripheral membrane protein</topology>
        <orientation evidence="1">Intermembrane side</orientation>
    </subcellularLocation>
    <subcellularLocation>
        <location evidence="10">Mitochondrion outer membrane</location>
        <topology evidence="10">Peripheral membrane protein</topology>
        <orientation evidence="10">Intermembrane side</orientation>
    </subcellularLocation>
</comment>